<name>A0A699HYG7_TANCI</name>
<gene>
    <name evidence="3" type="ORF">Tci_452557</name>
</gene>
<sequence length="355" mass="40375">MDKDELERGYLDFPHLLLQWMNSELPTEDLVPTPSSDPLSSGEDSMPLKELMVLCTNLSNKVLDLENEVIEMNFSHKAKIVELESRVEKLKEDNMSLTKELKSFNSKVDSPAYKETFMDKEKSSKQGKKITDIDVDAEVNLANVYNLDLAHEETVLSMHDATDADVSIAGGELNAVDEEPVSVALTNITTAQPSEAIKTTVDISNAPKAKWIVFHDVEKPTTRTASSKVHVKDKGKAKLVEEPKVLKSRKAQIAIDEEVTRRIEAEWNADMQDNIDWNEGMSYEEIRPLFKEEYNKVQTLFKEGPEIDAEKIKALRKRKRKENVEKDQTAKKQKGDELEKENAEKKKLEEQQEAE</sequence>
<evidence type="ECO:0000313" key="3">
    <source>
        <dbReference type="EMBL" id="GEY80583.1"/>
    </source>
</evidence>
<organism evidence="3">
    <name type="scientific">Tanacetum cinerariifolium</name>
    <name type="common">Dalmatian daisy</name>
    <name type="synonym">Chrysanthemum cinerariifolium</name>
    <dbReference type="NCBI Taxonomy" id="118510"/>
    <lineage>
        <taxon>Eukaryota</taxon>
        <taxon>Viridiplantae</taxon>
        <taxon>Streptophyta</taxon>
        <taxon>Embryophyta</taxon>
        <taxon>Tracheophyta</taxon>
        <taxon>Spermatophyta</taxon>
        <taxon>Magnoliopsida</taxon>
        <taxon>eudicotyledons</taxon>
        <taxon>Gunneridae</taxon>
        <taxon>Pentapetalae</taxon>
        <taxon>asterids</taxon>
        <taxon>campanulids</taxon>
        <taxon>Asterales</taxon>
        <taxon>Asteraceae</taxon>
        <taxon>Asteroideae</taxon>
        <taxon>Anthemideae</taxon>
        <taxon>Anthemidinae</taxon>
        <taxon>Tanacetum</taxon>
    </lineage>
</organism>
<dbReference type="EMBL" id="BKCJ010211423">
    <property type="protein sequence ID" value="GEY80583.1"/>
    <property type="molecule type" value="Genomic_DNA"/>
</dbReference>
<protein>
    <submittedName>
        <fullName evidence="3">Uncharacterized protein</fullName>
    </submittedName>
</protein>
<accession>A0A699HYG7</accession>
<comment type="caution">
    <text evidence="3">The sequence shown here is derived from an EMBL/GenBank/DDBJ whole genome shotgun (WGS) entry which is preliminary data.</text>
</comment>
<keyword evidence="1" id="KW-0175">Coiled coil</keyword>
<dbReference type="AlphaFoldDB" id="A0A699HYG7"/>
<feature type="compositionally biased region" description="Basic and acidic residues" evidence="2">
    <location>
        <begin position="322"/>
        <end position="355"/>
    </location>
</feature>
<feature type="region of interest" description="Disordered" evidence="2">
    <location>
        <begin position="315"/>
        <end position="355"/>
    </location>
</feature>
<reference evidence="3" key="1">
    <citation type="journal article" date="2019" name="Sci. Rep.">
        <title>Draft genome of Tanacetum cinerariifolium, the natural source of mosquito coil.</title>
        <authorList>
            <person name="Yamashiro T."/>
            <person name="Shiraishi A."/>
            <person name="Satake H."/>
            <person name="Nakayama K."/>
        </authorList>
    </citation>
    <scope>NUCLEOTIDE SEQUENCE</scope>
</reference>
<proteinExistence type="predicted"/>
<feature type="coiled-coil region" evidence="1">
    <location>
        <begin position="48"/>
        <end position="107"/>
    </location>
</feature>
<evidence type="ECO:0000256" key="2">
    <source>
        <dbReference type="SAM" id="MobiDB-lite"/>
    </source>
</evidence>
<evidence type="ECO:0000256" key="1">
    <source>
        <dbReference type="SAM" id="Coils"/>
    </source>
</evidence>